<keyword evidence="2" id="KW-1185">Reference proteome</keyword>
<keyword evidence="1" id="KW-0282">Flagellum</keyword>
<accession>A0AAV4LIV8</accession>
<keyword evidence="1" id="KW-0966">Cell projection</keyword>
<keyword evidence="1" id="KW-0969">Cilium</keyword>
<sequence length="71" mass="7923">MIPVTRFNGSEFFINAVLVESVEATPDTLITLVNGKKLVVKEPVEVILERIETYHRKVGLVAIQAKQLMEG</sequence>
<organism evidence="1 2">
    <name type="scientific">Collibacillus ludicampi</name>
    <dbReference type="NCBI Taxonomy" id="2771369"/>
    <lineage>
        <taxon>Bacteria</taxon>
        <taxon>Bacillati</taxon>
        <taxon>Bacillota</taxon>
        <taxon>Bacilli</taxon>
        <taxon>Bacillales</taxon>
        <taxon>Alicyclobacillaceae</taxon>
        <taxon>Collibacillus</taxon>
    </lineage>
</organism>
<name>A0AAV4LIV8_9BACL</name>
<evidence type="ECO:0000313" key="2">
    <source>
        <dbReference type="Proteomes" id="UP001057291"/>
    </source>
</evidence>
<dbReference type="Pfam" id="PF06289">
    <property type="entry name" value="FlbD"/>
    <property type="match status" value="1"/>
</dbReference>
<dbReference type="Proteomes" id="UP001057291">
    <property type="component" value="Unassembled WGS sequence"/>
</dbReference>
<dbReference type="EMBL" id="BOQE01000001">
    <property type="protein sequence ID" value="GIM47807.1"/>
    <property type="molecule type" value="Genomic_DNA"/>
</dbReference>
<reference evidence="1" key="1">
    <citation type="journal article" date="2023" name="Int. J. Syst. Evol. Microbiol.">
        <title>Collibacillus ludicampi gen. nov., sp. nov., a new soil bacterium of the family Alicyclobacillaceae.</title>
        <authorList>
            <person name="Jojima T."/>
            <person name="Ioku Y."/>
            <person name="Fukuta Y."/>
            <person name="Shirasaka N."/>
            <person name="Matsumura Y."/>
            <person name="Mori M."/>
        </authorList>
    </citation>
    <scope>NUCLEOTIDE SEQUENCE</scope>
    <source>
        <strain evidence="1">TP075</strain>
    </source>
</reference>
<comment type="caution">
    <text evidence="1">The sequence shown here is derived from an EMBL/GenBank/DDBJ whole genome shotgun (WGS) entry which is preliminary data.</text>
</comment>
<dbReference type="RefSeq" id="WP_282200743.1">
    <property type="nucleotide sequence ID" value="NZ_BOQE01000001.1"/>
</dbReference>
<proteinExistence type="predicted"/>
<dbReference type="AlphaFoldDB" id="A0AAV4LIV8"/>
<evidence type="ECO:0000313" key="1">
    <source>
        <dbReference type="EMBL" id="GIM47807.1"/>
    </source>
</evidence>
<gene>
    <name evidence="1" type="ORF">DNHGIG_33560</name>
</gene>
<dbReference type="InterPro" id="IPR009384">
    <property type="entry name" value="SwrD-like"/>
</dbReference>
<dbReference type="PANTHER" id="PTHR39185">
    <property type="entry name" value="SWARMING MOTILITY PROTEIN SWRD"/>
    <property type="match status" value="1"/>
</dbReference>
<protein>
    <submittedName>
        <fullName evidence="1">Flagellar FlbD family protein</fullName>
    </submittedName>
</protein>
<dbReference type="PANTHER" id="PTHR39185:SF1">
    <property type="entry name" value="SWARMING MOTILITY PROTEIN SWRD"/>
    <property type="match status" value="1"/>
</dbReference>